<dbReference type="Proteomes" id="UP001500282">
    <property type="component" value="Unassembled WGS sequence"/>
</dbReference>
<evidence type="ECO:0000313" key="2">
    <source>
        <dbReference type="EMBL" id="GAA1287384.1"/>
    </source>
</evidence>
<protein>
    <recommendedName>
        <fullName evidence="4">DUF2283 domain-containing protein</fullName>
    </recommendedName>
</protein>
<feature type="region of interest" description="Disordered" evidence="1">
    <location>
        <begin position="14"/>
        <end position="89"/>
    </location>
</feature>
<evidence type="ECO:0000256" key="1">
    <source>
        <dbReference type="SAM" id="MobiDB-lite"/>
    </source>
</evidence>
<proteinExistence type="predicted"/>
<feature type="compositionally biased region" description="Low complexity" evidence="1">
    <location>
        <begin position="49"/>
        <end position="68"/>
    </location>
</feature>
<gene>
    <name evidence="2" type="ORF">GCM10009579_58060</name>
</gene>
<dbReference type="EMBL" id="BAAAIH010000038">
    <property type="protein sequence ID" value="GAA1287384.1"/>
    <property type="molecule type" value="Genomic_DNA"/>
</dbReference>
<keyword evidence="3" id="KW-1185">Reference proteome</keyword>
<reference evidence="2 3" key="1">
    <citation type="journal article" date="2019" name="Int. J. Syst. Evol. Microbiol.">
        <title>The Global Catalogue of Microorganisms (GCM) 10K type strain sequencing project: providing services to taxonomists for standard genome sequencing and annotation.</title>
        <authorList>
            <consortium name="The Broad Institute Genomics Platform"/>
            <consortium name="The Broad Institute Genome Sequencing Center for Infectious Disease"/>
            <person name="Wu L."/>
            <person name="Ma J."/>
        </authorList>
    </citation>
    <scope>NUCLEOTIDE SEQUENCE [LARGE SCALE GENOMIC DNA]</scope>
    <source>
        <strain evidence="2 3">JCM 11448</strain>
    </source>
</reference>
<organism evidence="2 3">
    <name type="scientific">Streptomyces javensis</name>
    <dbReference type="NCBI Taxonomy" id="114698"/>
    <lineage>
        <taxon>Bacteria</taxon>
        <taxon>Bacillati</taxon>
        <taxon>Actinomycetota</taxon>
        <taxon>Actinomycetes</taxon>
        <taxon>Kitasatosporales</taxon>
        <taxon>Streptomycetaceae</taxon>
        <taxon>Streptomyces</taxon>
        <taxon>Streptomyces violaceusniger group</taxon>
    </lineage>
</organism>
<accession>A0ABN1X7F0</accession>
<feature type="compositionally biased region" description="Basic and acidic residues" evidence="1">
    <location>
        <begin position="33"/>
        <end position="43"/>
    </location>
</feature>
<comment type="caution">
    <text evidence="2">The sequence shown here is derived from an EMBL/GenBank/DDBJ whole genome shotgun (WGS) entry which is preliminary data.</text>
</comment>
<sequence length="89" mass="9004">MRIAYDAEKMVGVEVSDPREGHPALADPMPDDESGRGFGDRGRAGRGVGAASPAAGPVGAEKGAASGLAGRGRSGLRGASGYPYRKHLI</sequence>
<evidence type="ECO:0000313" key="3">
    <source>
        <dbReference type="Proteomes" id="UP001500282"/>
    </source>
</evidence>
<name>A0ABN1X7F0_9ACTN</name>
<evidence type="ECO:0008006" key="4">
    <source>
        <dbReference type="Google" id="ProtNLM"/>
    </source>
</evidence>